<reference evidence="3 5" key="2">
    <citation type="submission" date="2023-07" db="EMBL/GenBank/DDBJ databases">
        <title>Sequencing the genomes of 1000 actinobacteria strains.</title>
        <authorList>
            <person name="Klenk H.-P."/>
        </authorList>
    </citation>
    <scope>NUCLEOTIDE SEQUENCE [LARGE SCALE GENOMIC DNA]</scope>
    <source>
        <strain evidence="3 5">DSM 44724</strain>
    </source>
</reference>
<evidence type="ECO:0000313" key="5">
    <source>
        <dbReference type="Proteomes" id="UP001183604"/>
    </source>
</evidence>
<dbReference type="CDD" id="cd00093">
    <property type="entry name" value="HTH_XRE"/>
    <property type="match status" value="1"/>
</dbReference>
<dbReference type="AlphaFoldDB" id="A0A9X3SX25"/>
<dbReference type="InterPro" id="IPR001387">
    <property type="entry name" value="Cro/C1-type_HTH"/>
</dbReference>
<gene>
    <name evidence="3" type="ORF">J2S69_001605</name>
    <name evidence="2" type="ORF">O2L01_06680</name>
</gene>
<feature type="domain" description="HTH cro/C1-type" evidence="1">
    <location>
        <begin position="15"/>
        <end position="69"/>
    </location>
</feature>
<comment type="caution">
    <text evidence="2">The sequence shown here is derived from an EMBL/GenBank/DDBJ whole genome shotgun (WGS) entry which is preliminary data.</text>
</comment>
<evidence type="ECO:0000313" key="4">
    <source>
        <dbReference type="Proteomes" id="UP001145799"/>
    </source>
</evidence>
<dbReference type="Pfam" id="PF13560">
    <property type="entry name" value="HTH_31"/>
    <property type="match status" value="1"/>
</dbReference>
<evidence type="ECO:0000259" key="1">
    <source>
        <dbReference type="PROSITE" id="PS50943"/>
    </source>
</evidence>
<sequence length="267" mass="30950">MPLSHLADWYVPAELQALYTESGLTYAQIGAKLGVSVRTVGNYLTGETRPKLAMAAKFAEVCGATEKQAGFLIHVISQMDHGRIVSDLDERNIFIIERAEASYGDFWKWEPWYIPGPLQIELYHMEALAGQDEKPMEQWQRKLRRQIMILRRNPRPAMRFLIGLNALQPLVQWEWGQDQFTKLLEFNRLPNCEIRILEGLHRGVEHSFDIYQPAEMTKAGPAFVYVEALDQSRHIEEAIKIDMYHDRVNKMWSFGTRFGGCLNDWVH</sequence>
<dbReference type="Gene3D" id="1.10.260.40">
    <property type="entry name" value="lambda repressor-like DNA-binding domains"/>
    <property type="match status" value="1"/>
</dbReference>
<dbReference type="SMART" id="SM00530">
    <property type="entry name" value="HTH_XRE"/>
    <property type="match status" value="1"/>
</dbReference>
<name>A0A9X3SX25_9ACTN</name>
<evidence type="ECO:0000313" key="2">
    <source>
        <dbReference type="EMBL" id="MDA1384661.1"/>
    </source>
</evidence>
<dbReference type="InterPro" id="IPR010982">
    <property type="entry name" value="Lambda_DNA-bd_dom_sf"/>
</dbReference>
<dbReference type="Proteomes" id="UP001145799">
    <property type="component" value="Unassembled WGS sequence"/>
</dbReference>
<evidence type="ECO:0000313" key="3">
    <source>
        <dbReference type="EMBL" id="MDR7337886.1"/>
    </source>
</evidence>
<dbReference type="GO" id="GO:0003677">
    <property type="term" value="F:DNA binding"/>
    <property type="evidence" value="ECO:0007669"/>
    <property type="project" value="InterPro"/>
</dbReference>
<organism evidence="2 4">
    <name type="scientific">Glycomyces lechevalierae</name>
    <dbReference type="NCBI Taxonomy" id="256034"/>
    <lineage>
        <taxon>Bacteria</taxon>
        <taxon>Bacillati</taxon>
        <taxon>Actinomycetota</taxon>
        <taxon>Actinomycetes</taxon>
        <taxon>Glycomycetales</taxon>
        <taxon>Glycomycetaceae</taxon>
        <taxon>Glycomyces</taxon>
    </lineage>
</organism>
<dbReference type="Proteomes" id="UP001183604">
    <property type="component" value="Unassembled WGS sequence"/>
</dbReference>
<dbReference type="InterPro" id="IPR043917">
    <property type="entry name" value="DUF5753"/>
</dbReference>
<keyword evidence="5" id="KW-1185">Reference proteome</keyword>
<dbReference type="SUPFAM" id="SSF47413">
    <property type="entry name" value="lambda repressor-like DNA-binding domains"/>
    <property type="match status" value="1"/>
</dbReference>
<dbReference type="RefSeq" id="WP_270121131.1">
    <property type="nucleotide sequence ID" value="NZ_BAAAOM010000002.1"/>
</dbReference>
<dbReference type="Pfam" id="PF19054">
    <property type="entry name" value="DUF5753"/>
    <property type="match status" value="1"/>
</dbReference>
<dbReference type="PROSITE" id="PS50943">
    <property type="entry name" value="HTH_CROC1"/>
    <property type="match status" value="1"/>
</dbReference>
<proteinExistence type="predicted"/>
<dbReference type="EMBL" id="JAVDYD010000001">
    <property type="protein sequence ID" value="MDR7337886.1"/>
    <property type="molecule type" value="Genomic_DNA"/>
</dbReference>
<dbReference type="EMBL" id="JAPZVQ010000003">
    <property type="protein sequence ID" value="MDA1384661.1"/>
    <property type="molecule type" value="Genomic_DNA"/>
</dbReference>
<reference evidence="2" key="1">
    <citation type="submission" date="2022-12" db="EMBL/GenBank/DDBJ databases">
        <title>Gycomyces niveus sp.nov., a novel actinomycete isolated from soil in Shouguang.</title>
        <authorList>
            <person name="Yang X."/>
        </authorList>
    </citation>
    <scope>NUCLEOTIDE SEQUENCE</scope>
    <source>
        <strain evidence="2">DSM 44724</strain>
    </source>
</reference>
<protein>
    <submittedName>
        <fullName evidence="2">Scr1 family TA system antitoxin-like transcriptional regulator</fullName>
    </submittedName>
    <submittedName>
        <fullName evidence="3">Transcriptional regulator with XRE-family HTH domain</fullName>
    </submittedName>
</protein>
<accession>A0A9X3SX25</accession>